<proteinExistence type="predicted"/>
<organism evidence="2 3">
    <name type="scientific">Pyrenophora tritici-repentis (strain Pt-1C-BFP)</name>
    <name type="common">Wheat tan spot fungus</name>
    <name type="synonym">Drechslera tritici-repentis</name>
    <dbReference type="NCBI Taxonomy" id="426418"/>
    <lineage>
        <taxon>Eukaryota</taxon>
        <taxon>Fungi</taxon>
        <taxon>Dikarya</taxon>
        <taxon>Ascomycota</taxon>
        <taxon>Pezizomycotina</taxon>
        <taxon>Dothideomycetes</taxon>
        <taxon>Pleosporomycetidae</taxon>
        <taxon>Pleosporales</taxon>
        <taxon>Pleosporineae</taxon>
        <taxon>Pleosporaceae</taxon>
        <taxon>Pyrenophora</taxon>
    </lineage>
</organism>
<name>B2VWJ1_PYRTR</name>
<accession>B2VWJ1</accession>
<feature type="region of interest" description="Disordered" evidence="1">
    <location>
        <begin position="42"/>
        <end position="78"/>
    </location>
</feature>
<dbReference type="Proteomes" id="UP000001471">
    <property type="component" value="Unassembled WGS sequence"/>
</dbReference>
<sequence length="78" mass="9115">MPELYSFPRHFHPRRAYARRKSVRLHEESTYGTWFPGRSEALSWPEDRNHTTSRVPRNLEHTHSAGSQTTIGASKSHE</sequence>
<dbReference type="HOGENOM" id="CLU_2623186_0_0_1"/>
<protein>
    <submittedName>
        <fullName evidence="2">Uncharacterized protein</fullName>
    </submittedName>
</protein>
<gene>
    <name evidence="2" type="ORF">PTRG_01553</name>
</gene>
<dbReference type="AlphaFoldDB" id="B2VWJ1"/>
<feature type="compositionally biased region" description="Polar residues" evidence="1">
    <location>
        <begin position="64"/>
        <end position="78"/>
    </location>
</feature>
<reference evidence="3" key="1">
    <citation type="journal article" date="2013" name="G3 (Bethesda)">
        <title>Comparative genomics of a plant-pathogenic fungus, Pyrenophora tritici-repentis, reveals transduplication and the impact of repeat elements on pathogenicity and population divergence.</title>
        <authorList>
            <person name="Manning V.A."/>
            <person name="Pandelova I."/>
            <person name="Dhillon B."/>
            <person name="Wilhelm L.J."/>
            <person name="Goodwin S.B."/>
            <person name="Berlin A.M."/>
            <person name="Figueroa M."/>
            <person name="Freitag M."/>
            <person name="Hane J.K."/>
            <person name="Henrissat B."/>
            <person name="Holman W.H."/>
            <person name="Kodira C.D."/>
            <person name="Martin J."/>
            <person name="Oliver R.P."/>
            <person name="Robbertse B."/>
            <person name="Schackwitz W."/>
            <person name="Schwartz D.C."/>
            <person name="Spatafora J.W."/>
            <person name="Turgeon B.G."/>
            <person name="Yandava C."/>
            <person name="Young S."/>
            <person name="Zhou S."/>
            <person name="Zeng Q."/>
            <person name="Grigoriev I.V."/>
            <person name="Ma L.-J."/>
            <person name="Ciuffetti L.M."/>
        </authorList>
    </citation>
    <scope>NUCLEOTIDE SEQUENCE [LARGE SCALE GENOMIC DNA]</scope>
    <source>
        <strain evidence="3">Pt-1C-BFP</strain>
    </source>
</reference>
<evidence type="ECO:0000313" key="3">
    <source>
        <dbReference type="Proteomes" id="UP000001471"/>
    </source>
</evidence>
<dbReference type="InParanoid" id="B2VWJ1"/>
<dbReference type="EMBL" id="DS231615">
    <property type="protein sequence ID" value="EDU40991.1"/>
    <property type="molecule type" value="Genomic_DNA"/>
</dbReference>
<evidence type="ECO:0000256" key="1">
    <source>
        <dbReference type="SAM" id="MobiDB-lite"/>
    </source>
</evidence>
<evidence type="ECO:0000313" key="2">
    <source>
        <dbReference type="EMBL" id="EDU40991.1"/>
    </source>
</evidence>